<dbReference type="RefSeq" id="WP_008302749.1">
    <property type="nucleotide sequence ID" value="NZ_BMZC01000010.1"/>
</dbReference>
<gene>
    <name evidence="2" type="ORF">GCM10011274_34340</name>
    <name evidence="3" type="ORF">JEU11_10165</name>
</gene>
<reference evidence="3 5" key="3">
    <citation type="submission" date="2020-12" db="EMBL/GenBank/DDBJ databases">
        <title>Draft genome sequences of nine environmental bacterial isolates colonizing plastic.</title>
        <authorList>
            <person name="Borre I."/>
            <person name="Sonnenschein E.C."/>
        </authorList>
    </citation>
    <scope>NUCLEOTIDE SEQUENCE [LARGE SCALE GENOMIC DNA]</scope>
    <source>
        <strain evidence="3 5">IB30</strain>
    </source>
</reference>
<dbReference type="InterPro" id="IPR022193">
    <property type="entry name" value="DUF3718"/>
</dbReference>
<sequence>MLKIVKTSIAIAATSIVFAAPAQADVAEALQNICTIVKADDKSELRKKMKRVQSDYRLKLQDYYTGITCGGNSLIRTAMLNDAVETGTLMVKKMPKSDLSAPEKDGKTVVAWASENGLTTSPIVAVLNDRI</sequence>
<evidence type="ECO:0000313" key="2">
    <source>
        <dbReference type="EMBL" id="GGZ73093.1"/>
    </source>
</evidence>
<dbReference type="AlphaFoldDB" id="A0A8H9LXM1"/>
<feature type="signal peptide" evidence="1">
    <location>
        <begin position="1"/>
        <end position="24"/>
    </location>
</feature>
<dbReference type="Proteomes" id="UP000622604">
    <property type="component" value="Unassembled WGS sequence"/>
</dbReference>
<evidence type="ECO:0000313" key="5">
    <source>
        <dbReference type="Proteomes" id="UP000649232"/>
    </source>
</evidence>
<keyword evidence="1" id="KW-0732">Signal</keyword>
<protein>
    <submittedName>
        <fullName evidence="3">DUF3718 domain-containing protein</fullName>
    </submittedName>
</protein>
<dbReference type="EMBL" id="JAEILT010000013">
    <property type="protein sequence ID" value="MBJ2136816.1"/>
    <property type="molecule type" value="Genomic_DNA"/>
</dbReference>
<feature type="chain" id="PRO_5034153149" evidence="1">
    <location>
        <begin position="25"/>
        <end position="131"/>
    </location>
</feature>
<comment type="caution">
    <text evidence="2">The sequence shown here is derived from an EMBL/GenBank/DDBJ whole genome shotgun (WGS) entry which is preliminary data.</text>
</comment>
<name>A0A8H9LXM1_9ALTE</name>
<dbReference type="EMBL" id="BMZC01000010">
    <property type="protein sequence ID" value="GGZ73093.1"/>
    <property type="molecule type" value="Genomic_DNA"/>
</dbReference>
<dbReference type="Proteomes" id="UP000649232">
    <property type="component" value="Unassembled WGS sequence"/>
</dbReference>
<evidence type="ECO:0000313" key="4">
    <source>
        <dbReference type="Proteomes" id="UP000622604"/>
    </source>
</evidence>
<reference evidence="2" key="2">
    <citation type="submission" date="2020-09" db="EMBL/GenBank/DDBJ databases">
        <authorList>
            <person name="Sun Q."/>
            <person name="Kim S."/>
        </authorList>
    </citation>
    <scope>NUCLEOTIDE SEQUENCE</scope>
    <source>
        <strain evidence="2">KCTC 32337</strain>
    </source>
</reference>
<accession>A0A8H9LXM1</accession>
<evidence type="ECO:0000313" key="3">
    <source>
        <dbReference type="EMBL" id="MBJ2136816.1"/>
    </source>
</evidence>
<dbReference type="Pfam" id="PF12514">
    <property type="entry name" value="DUF3718"/>
    <property type="match status" value="1"/>
</dbReference>
<evidence type="ECO:0000256" key="1">
    <source>
        <dbReference type="SAM" id="SignalP"/>
    </source>
</evidence>
<reference evidence="2" key="1">
    <citation type="journal article" date="2014" name="Int. J. Syst. Evol. Microbiol.">
        <title>Complete genome sequence of Corynebacterium casei LMG S-19264T (=DSM 44701T), isolated from a smear-ripened cheese.</title>
        <authorList>
            <consortium name="US DOE Joint Genome Institute (JGI-PGF)"/>
            <person name="Walter F."/>
            <person name="Albersmeier A."/>
            <person name="Kalinowski J."/>
            <person name="Ruckert C."/>
        </authorList>
    </citation>
    <scope>NUCLEOTIDE SEQUENCE</scope>
    <source>
        <strain evidence="2">KCTC 32337</strain>
    </source>
</reference>
<organism evidence="2 4">
    <name type="scientific">Paraglaciecola chathamensis</name>
    <dbReference type="NCBI Taxonomy" id="368405"/>
    <lineage>
        <taxon>Bacteria</taxon>
        <taxon>Pseudomonadati</taxon>
        <taxon>Pseudomonadota</taxon>
        <taxon>Gammaproteobacteria</taxon>
        <taxon>Alteromonadales</taxon>
        <taxon>Alteromonadaceae</taxon>
        <taxon>Paraglaciecola</taxon>
    </lineage>
</organism>
<proteinExistence type="predicted"/>